<dbReference type="EMBL" id="MU394294">
    <property type="protein sequence ID" value="KAI6089670.1"/>
    <property type="molecule type" value="Genomic_DNA"/>
</dbReference>
<organism evidence="1 2">
    <name type="scientific">Hypoxylon rubiginosum</name>
    <dbReference type="NCBI Taxonomy" id="110542"/>
    <lineage>
        <taxon>Eukaryota</taxon>
        <taxon>Fungi</taxon>
        <taxon>Dikarya</taxon>
        <taxon>Ascomycota</taxon>
        <taxon>Pezizomycotina</taxon>
        <taxon>Sordariomycetes</taxon>
        <taxon>Xylariomycetidae</taxon>
        <taxon>Xylariales</taxon>
        <taxon>Hypoxylaceae</taxon>
        <taxon>Hypoxylon</taxon>
    </lineage>
</organism>
<evidence type="ECO:0000313" key="2">
    <source>
        <dbReference type="Proteomes" id="UP001497680"/>
    </source>
</evidence>
<gene>
    <name evidence="1" type="ORF">F4821DRAFT_51145</name>
</gene>
<name>A0ACC0DAC8_9PEZI</name>
<evidence type="ECO:0000313" key="1">
    <source>
        <dbReference type="EMBL" id="KAI6089670.1"/>
    </source>
</evidence>
<protein>
    <submittedName>
        <fullName evidence="1">Adenosine deaminase/editase</fullName>
    </submittedName>
</protein>
<comment type="caution">
    <text evidence="1">The sequence shown here is derived from an EMBL/GenBank/DDBJ whole genome shotgun (WGS) entry which is preliminary data.</text>
</comment>
<keyword evidence="2" id="KW-1185">Reference proteome</keyword>
<sequence>MSVTPDKIAALVQKHYDALPAKRKPAVRANGLREWVPMAGIVAEGNDNELYCLSLATGMKCLPASKVPQAQGNVLHDWHAEVLAIRAFNCFVLDECKALLQGQPSEFLRWRTRDEIAAAAANARGQEEGGGRWNAQPFTWKEESRLHMYCSEAPCGDASMELIMASQEDATPWDVPALTTAANITPDLLNTSTAPKTDTAALEPALPGRAYFSHLGVVRRKPARSDAPPTLSKSCSDKLALKQCTSLLSSAVTLLVDPRRVYLDTLVLPASRYSEVACRRAFSAEGRMSSLSASREGGKREITSSYAFRPFAVKTTTSEFSFSQRAVSLTATPTAAAGSIAPSNLAAAWTRSGLEETSLGGTLQGRKQFDPRGASFASRRKTWAVAAEVAGLLRELQEVEQDRDAQREGEGSKGSEGEDKDKQASCLAAAAAAEKIQGALNVETYGEMKNSILLAPRKGIKEEAGRKALQGWARNIGDESFTL</sequence>
<dbReference type="Proteomes" id="UP001497680">
    <property type="component" value="Unassembled WGS sequence"/>
</dbReference>
<proteinExistence type="predicted"/>
<reference evidence="1 2" key="1">
    <citation type="journal article" date="2022" name="New Phytol.">
        <title>Ecological generalism drives hyperdiversity of secondary metabolite gene clusters in xylarialean endophytes.</title>
        <authorList>
            <person name="Franco M.E.E."/>
            <person name="Wisecaver J.H."/>
            <person name="Arnold A.E."/>
            <person name="Ju Y.M."/>
            <person name="Slot J.C."/>
            <person name="Ahrendt S."/>
            <person name="Moore L.P."/>
            <person name="Eastman K.E."/>
            <person name="Scott K."/>
            <person name="Konkel Z."/>
            <person name="Mondo S.J."/>
            <person name="Kuo A."/>
            <person name="Hayes R.D."/>
            <person name="Haridas S."/>
            <person name="Andreopoulos B."/>
            <person name="Riley R."/>
            <person name="LaButti K."/>
            <person name="Pangilinan J."/>
            <person name="Lipzen A."/>
            <person name="Amirebrahimi M."/>
            <person name="Yan J."/>
            <person name="Adam C."/>
            <person name="Keymanesh K."/>
            <person name="Ng V."/>
            <person name="Louie K."/>
            <person name="Northen T."/>
            <person name="Drula E."/>
            <person name="Henrissat B."/>
            <person name="Hsieh H.M."/>
            <person name="Youens-Clark K."/>
            <person name="Lutzoni F."/>
            <person name="Miadlikowska J."/>
            <person name="Eastwood D.C."/>
            <person name="Hamelin R.C."/>
            <person name="Grigoriev I.V."/>
            <person name="U'Ren J.M."/>
        </authorList>
    </citation>
    <scope>NUCLEOTIDE SEQUENCE [LARGE SCALE GENOMIC DNA]</scope>
    <source>
        <strain evidence="1 2">ER1909</strain>
    </source>
</reference>
<accession>A0ACC0DAC8</accession>